<keyword evidence="6" id="KW-0479">Metal-binding</keyword>
<comment type="cofactor">
    <cofactor evidence="2">
        <name>Mn(2+)</name>
        <dbReference type="ChEBI" id="CHEBI:29035"/>
    </cofactor>
</comment>
<comment type="caution">
    <text evidence="9">The sequence shown here is derived from an EMBL/GenBank/DDBJ whole genome shotgun (WGS) entry which is preliminary data.</text>
</comment>
<dbReference type="AlphaFoldDB" id="A0A6N9TV66"/>
<dbReference type="PANTHER" id="PTHR11845:SF13">
    <property type="entry name" value="5'-DEOXYNUCLEOTIDASE HDDC2"/>
    <property type="match status" value="1"/>
</dbReference>
<keyword evidence="10" id="KW-1185">Reference proteome</keyword>
<name>A0A6N9TV66_DISTH</name>
<dbReference type="InterPro" id="IPR039356">
    <property type="entry name" value="YfbR/HDDC2"/>
</dbReference>
<evidence type="ECO:0000256" key="7">
    <source>
        <dbReference type="ARBA" id="ARBA00022801"/>
    </source>
</evidence>
<dbReference type="EC" id="3.1.3.89" evidence="5"/>
<proteinExistence type="predicted"/>
<evidence type="ECO:0000256" key="3">
    <source>
        <dbReference type="ARBA" id="ARBA00001941"/>
    </source>
</evidence>
<dbReference type="GO" id="GO:0002953">
    <property type="term" value="F:5'-deoxynucleotidase activity"/>
    <property type="evidence" value="ECO:0007669"/>
    <property type="project" value="UniProtKB-EC"/>
</dbReference>
<evidence type="ECO:0000256" key="6">
    <source>
        <dbReference type="ARBA" id="ARBA00022723"/>
    </source>
</evidence>
<gene>
    <name evidence="9" type="ORF">G3N55_12345</name>
</gene>
<organism evidence="9 10">
    <name type="scientific">Dissulfurirhabdus thermomarina</name>
    <dbReference type="NCBI Taxonomy" id="1765737"/>
    <lineage>
        <taxon>Bacteria</taxon>
        <taxon>Deltaproteobacteria</taxon>
        <taxon>Dissulfurirhabdaceae</taxon>
        <taxon>Dissulfurirhabdus</taxon>
    </lineage>
</organism>
<dbReference type="PANTHER" id="PTHR11845">
    <property type="entry name" value="5'-DEOXYNUCLEOTIDASE HDDC2"/>
    <property type="match status" value="1"/>
</dbReference>
<dbReference type="Pfam" id="PF13023">
    <property type="entry name" value="HD_3"/>
    <property type="match status" value="1"/>
</dbReference>
<comment type="cofactor">
    <cofactor evidence="3">
        <name>Co(2+)</name>
        <dbReference type="ChEBI" id="CHEBI:48828"/>
    </cofactor>
</comment>
<accession>A0A6N9TV66</accession>
<dbReference type="SUPFAM" id="SSF109604">
    <property type="entry name" value="HD-domain/PDEase-like"/>
    <property type="match status" value="1"/>
</dbReference>
<dbReference type="RefSeq" id="WP_163300004.1">
    <property type="nucleotide sequence ID" value="NZ_JAAGRR010000240.1"/>
</dbReference>
<evidence type="ECO:0000259" key="8">
    <source>
        <dbReference type="SMART" id="SM00471"/>
    </source>
</evidence>
<evidence type="ECO:0000256" key="1">
    <source>
        <dbReference type="ARBA" id="ARBA00001638"/>
    </source>
</evidence>
<keyword evidence="7" id="KW-0378">Hydrolase</keyword>
<dbReference type="Proteomes" id="UP000469346">
    <property type="component" value="Unassembled WGS sequence"/>
</dbReference>
<dbReference type="InterPro" id="IPR006674">
    <property type="entry name" value="HD_domain"/>
</dbReference>
<protein>
    <recommendedName>
        <fullName evidence="5">5'-deoxynucleotidase</fullName>
        <ecNumber evidence="5">3.1.3.89</ecNumber>
    </recommendedName>
</protein>
<feature type="domain" description="HD/PDEase" evidence="8">
    <location>
        <begin position="37"/>
        <end position="149"/>
    </location>
</feature>
<evidence type="ECO:0000313" key="9">
    <source>
        <dbReference type="EMBL" id="NDY43624.1"/>
    </source>
</evidence>
<reference evidence="9 10" key="1">
    <citation type="submission" date="2020-02" db="EMBL/GenBank/DDBJ databases">
        <title>Comparative genomics of sulfur disproportionating microorganisms.</title>
        <authorList>
            <person name="Ward L.M."/>
            <person name="Bertran E."/>
            <person name="Johnston D.T."/>
        </authorList>
    </citation>
    <scope>NUCLEOTIDE SEQUENCE [LARGE SCALE GENOMIC DNA]</scope>
    <source>
        <strain evidence="9 10">DSM 100025</strain>
    </source>
</reference>
<evidence type="ECO:0000256" key="2">
    <source>
        <dbReference type="ARBA" id="ARBA00001936"/>
    </source>
</evidence>
<dbReference type="SMART" id="SM00471">
    <property type="entry name" value="HDc"/>
    <property type="match status" value="1"/>
</dbReference>
<sequence length="210" mass="22581">MSGDPATGEWRRLARFLFEGAMLKRTWRTGYAFLGQGRESVAAHSFGMALIGWMLARRHGGADAARVIQLCLVHDLPEARTGDANAVHKRYVTLDEAAAVADMTRDLPGGGEIADLLAEWRAGETVEAALARDADQLDMLLSLKVHLDTGSPDAGRWIPHVRARLRTETGRALARAILEENWASWWMEELLAGGAGGASPPPGDESGGSG</sequence>
<comment type="catalytic activity">
    <reaction evidence="1">
        <text>a 2'-deoxyribonucleoside 5'-phosphate + H2O = a 2'-deoxyribonucleoside + phosphate</text>
        <dbReference type="Rhea" id="RHEA:36167"/>
        <dbReference type="ChEBI" id="CHEBI:15377"/>
        <dbReference type="ChEBI" id="CHEBI:18274"/>
        <dbReference type="ChEBI" id="CHEBI:43474"/>
        <dbReference type="ChEBI" id="CHEBI:65317"/>
        <dbReference type="EC" id="3.1.3.89"/>
    </reaction>
</comment>
<dbReference type="GO" id="GO:0005737">
    <property type="term" value="C:cytoplasm"/>
    <property type="evidence" value="ECO:0007669"/>
    <property type="project" value="TreeGrafter"/>
</dbReference>
<dbReference type="InterPro" id="IPR003607">
    <property type="entry name" value="HD/PDEase_dom"/>
</dbReference>
<comment type="subunit">
    <text evidence="4">Homodimer.</text>
</comment>
<evidence type="ECO:0000256" key="5">
    <source>
        <dbReference type="ARBA" id="ARBA00012964"/>
    </source>
</evidence>
<dbReference type="Gene3D" id="1.10.3210.10">
    <property type="entry name" value="Hypothetical protein af1432"/>
    <property type="match status" value="1"/>
</dbReference>
<evidence type="ECO:0000256" key="4">
    <source>
        <dbReference type="ARBA" id="ARBA00011738"/>
    </source>
</evidence>
<evidence type="ECO:0000313" key="10">
    <source>
        <dbReference type="Proteomes" id="UP000469346"/>
    </source>
</evidence>
<dbReference type="EMBL" id="JAAGRR010000240">
    <property type="protein sequence ID" value="NDY43624.1"/>
    <property type="molecule type" value="Genomic_DNA"/>
</dbReference>
<dbReference type="GO" id="GO:0046872">
    <property type="term" value="F:metal ion binding"/>
    <property type="evidence" value="ECO:0007669"/>
    <property type="project" value="UniProtKB-KW"/>
</dbReference>